<reference evidence="1" key="1">
    <citation type="journal article" date="2014" name="Front. Microbiol.">
        <title>High frequency of phylogenetically diverse reductive dehalogenase-homologous genes in deep subseafloor sedimentary metagenomes.</title>
        <authorList>
            <person name="Kawai M."/>
            <person name="Futagami T."/>
            <person name="Toyoda A."/>
            <person name="Takaki Y."/>
            <person name="Nishi S."/>
            <person name="Hori S."/>
            <person name="Arai W."/>
            <person name="Tsubouchi T."/>
            <person name="Morono Y."/>
            <person name="Uchiyama I."/>
            <person name="Ito T."/>
            <person name="Fujiyama A."/>
            <person name="Inagaki F."/>
            <person name="Takami H."/>
        </authorList>
    </citation>
    <scope>NUCLEOTIDE SEQUENCE</scope>
    <source>
        <strain evidence="1">Expedition CK06-06</strain>
    </source>
</reference>
<accession>X0YLY7</accession>
<protein>
    <submittedName>
        <fullName evidence="1">Uncharacterized protein</fullName>
    </submittedName>
</protein>
<evidence type="ECO:0000313" key="1">
    <source>
        <dbReference type="EMBL" id="GAG49508.1"/>
    </source>
</evidence>
<name>X0YLY7_9ZZZZ</name>
<organism evidence="1">
    <name type="scientific">marine sediment metagenome</name>
    <dbReference type="NCBI Taxonomy" id="412755"/>
    <lineage>
        <taxon>unclassified sequences</taxon>
        <taxon>metagenomes</taxon>
        <taxon>ecological metagenomes</taxon>
    </lineage>
</organism>
<proteinExistence type="predicted"/>
<comment type="caution">
    <text evidence="1">The sequence shown here is derived from an EMBL/GenBank/DDBJ whole genome shotgun (WGS) entry which is preliminary data.</text>
</comment>
<gene>
    <name evidence="1" type="ORF">S01H1_85343</name>
</gene>
<feature type="non-terminal residue" evidence="1">
    <location>
        <position position="1"/>
    </location>
</feature>
<sequence length="55" mass="5973">LYVEAGVDVNFGFWMLPRYPMIDVGNAVSLTSDTDNVPIEVNVTVSSSNGTLEHT</sequence>
<dbReference type="EMBL" id="BARS01058576">
    <property type="protein sequence ID" value="GAG49508.1"/>
    <property type="molecule type" value="Genomic_DNA"/>
</dbReference>
<dbReference type="AlphaFoldDB" id="X0YLY7"/>